<dbReference type="Gene3D" id="3.40.640.10">
    <property type="entry name" value="Type I PLP-dependent aspartate aminotransferase-like (Major domain)"/>
    <property type="match status" value="1"/>
</dbReference>
<dbReference type="PANTHER" id="PTHR46577:SF1">
    <property type="entry name" value="HTH-TYPE TRANSCRIPTIONAL REGULATORY PROTEIN GABR"/>
    <property type="match status" value="1"/>
</dbReference>
<dbReference type="InterPro" id="IPR015424">
    <property type="entry name" value="PyrdxlP-dep_Trfase"/>
</dbReference>
<keyword evidence="4" id="KW-0238">DNA-binding</keyword>
<feature type="region of interest" description="Disordered" evidence="6">
    <location>
        <begin position="127"/>
        <end position="168"/>
    </location>
</feature>
<evidence type="ECO:0000256" key="5">
    <source>
        <dbReference type="ARBA" id="ARBA00023163"/>
    </source>
</evidence>
<keyword evidence="8" id="KW-0032">Aminotransferase</keyword>
<evidence type="ECO:0000259" key="7">
    <source>
        <dbReference type="PROSITE" id="PS50949"/>
    </source>
</evidence>
<dbReference type="GO" id="GO:0008483">
    <property type="term" value="F:transaminase activity"/>
    <property type="evidence" value="ECO:0007669"/>
    <property type="project" value="UniProtKB-KW"/>
</dbReference>
<dbReference type="PANTHER" id="PTHR46577">
    <property type="entry name" value="HTH-TYPE TRANSCRIPTIONAL REGULATORY PROTEIN GABR"/>
    <property type="match status" value="1"/>
</dbReference>
<sequence>MGGLQIGHGVHPAAGSGPPTGPPSIESVGPQEFRGEERAVRHPQDVELPVRVDRADPAPLPAQLVQQLRELVVSGALRPGDALPSTRGLAARLGISRGSVVTAYDQLHGEGYLHATNGATVVHPDLARSRTEPPAARPGPRPAAAPRRRTRERPMIDLTPGRPDTGRLATPQWRAAWRDAAAAAGTGAPPPQGSEPLREQIAEHLRLMRGVVRDPEDLFVTAGARDGLQLLLAVLGGHAGRGLRVAVEDPGYPSLRRVPERLGHEVLPVPIDDQGLDPARLPSGAWAGPGEWEIERPPDAVIVTPSHQYPLGASMPAARRLELLGWARAHDALIVEDDYDSELRYVGEPLPALSSLDHAPGAVPEPPAPGRLLGAGGHVATLGSFTKVLAPGLGVGYLLAPPALREDLLRLRTDLGNPASAVAQDAMARFLADGGLRRHTARMRREYRRRRDLLTAALAGVHGVRAVPMDGGLHAVLEFTGEVPLAEQDVVDRAAAAGVRVAALGSYWAHGAGGGRRGVVVGFGATGAAPEGDALPDALAVLARVLSAPGHAHGR</sequence>
<proteinExistence type="inferred from homology"/>
<dbReference type="CDD" id="cd07377">
    <property type="entry name" value="WHTH_GntR"/>
    <property type="match status" value="1"/>
</dbReference>
<feature type="domain" description="HTH gntR-type" evidence="7">
    <location>
        <begin position="58"/>
        <end position="126"/>
    </location>
</feature>
<keyword evidence="8" id="KW-0808">Transferase</keyword>
<evidence type="ECO:0000256" key="1">
    <source>
        <dbReference type="ARBA" id="ARBA00005384"/>
    </source>
</evidence>
<dbReference type="SMART" id="SM00345">
    <property type="entry name" value="HTH_GNTR"/>
    <property type="match status" value="1"/>
</dbReference>
<dbReference type="Pfam" id="PF00392">
    <property type="entry name" value="GntR"/>
    <property type="match status" value="1"/>
</dbReference>
<dbReference type="InterPro" id="IPR015421">
    <property type="entry name" value="PyrdxlP-dep_Trfase_major"/>
</dbReference>
<dbReference type="Proteomes" id="UP000295163">
    <property type="component" value="Unassembled WGS sequence"/>
</dbReference>
<protein>
    <submittedName>
        <fullName evidence="8">PLP-dependent aminotransferase family protein</fullName>
    </submittedName>
</protein>
<evidence type="ECO:0000313" key="9">
    <source>
        <dbReference type="Proteomes" id="UP000295163"/>
    </source>
</evidence>
<dbReference type="InterPro" id="IPR036388">
    <property type="entry name" value="WH-like_DNA-bd_sf"/>
</dbReference>
<dbReference type="CDD" id="cd00609">
    <property type="entry name" value="AAT_like"/>
    <property type="match status" value="1"/>
</dbReference>
<dbReference type="GO" id="GO:0003677">
    <property type="term" value="F:DNA binding"/>
    <property type="evidence" value="ECO:0007669"/>
    <property type="project" value="UniProtKB-KW"/>
</dbReference>
<comment type="caution">
    <text evidence="8">The sequence shown here is derived from an EMBL/GenBank/DDBJ whole genome shotgun (WGS) entry which is preliminary data.</text>
</comment>
<evidence type="ECO:0000256" key="2">
    <source>
        <dbReference type="ARBA" id="ARBA00022898"/>
    </source>
</evidence>
<gene>
    <name evidence="8" type="ORF">E2R59_00795</name>
</gene>
<dbReference type="GO" id="GO:0030170">
    <property type="term" value="F:pyridoxal phosphate binding"/>
    <property type="evidence" value="ECO:0007669"/>
    <property type="project" value="InterPro"/>
</dbReference>
<dbReference type="InterPro" id="IPR051446">
    <property type="entry name" value="HTH_trans_reg/aminotransferase"/>
</dbReference>
<dbReference type="AlphaFoldDB" id="A0A4V3B3Y0"/>
<evidence type="ECO:0000313" key="8">
    <source>
        <dbReference type="EMBL" id="TDL46593.1"/>
    </source>
</evidence>
<keyword evidence="5" id="KW-0804">Transcription</keyword>
<comment type="similarity">
    <text evidence="1">In the C-terminal section; belongs to the class-I pyridoxal-phosphate-dependent aminotransferase family.</text>
</comment>
<dbReference type="Gene3D" id="1.10.10.10">
    <property type="entry name" value="Winged helix-like DNA-binding domain superfamily/Winged helix DNA-binding domain"/>
    <property type="match status" value="1"/>
</dbReference>
<dbReference type="GO" id="GO:0003700">
    <property type="term" value="F:DNA-binding transcription factor activity"/>
    <property type="evidence" value="ECO:0007669"/>
    <property type="project" value="InterPro"/>
</dbReference>
<accession>A0A4V3B3Y0</accession>
<dbReference type="InterPro" id="IPR000524">
    <property type="entry name" value="Tscrpt_reg_HTH_GntR"/>
</dbReference>
<dbReference type="SUPFAM" id="SSF53383">
    <property type="entry name" value="PLP-dependent transferases"/>
    <property type="match status" value="1"/>
</dbReference>
<evidence type="ECO:0000256" key="6">
    <source>
        <dbReference type="SAM" id="MobiDB-lite"/>
    </source>
</evidence>
<dbReference type="PROSITE" id="PS50949">
    <property type="entry name" value="HTH_GNTR"/>
    <property type="match status" value="1"/>
</dbReference>
<reference evidence="8 9" key="1">
    <citation type="submission" date="2019-03" db="EMBL/GenBank/DDBJ databases">
        <title>Genome Sequencing and Assembly of Various Microbes Isolated from Partially Reclaimed Soil and Acid Mine Drainage (AMD) Site.</title>
        <authorList>
            <person name="Steinbock B."/>
            <person name="Bechtold R."/>
            <person name="Sevigny J.L."/>
            <person name="Thomas D."/>
            <person name="Cuthill L.R."/>
            <person name="Aveiro Johannsen E.J."/>
            <person name="Thomas K."/>
            <person name="Ghosh A."/>
        </authorList>
    </citation>
    <scope>NUCLEOTIDE SEQUENCE [LARGE SCALE GENOMIC DNA]</scope>
    <source>
        <strain evidence="8 9">S-A3</strain>
    </source>
</reference>
<dbReference type="InterPro" id="IPR036390">
    <property type="entry name" value="WH_DNA-bd_sf"/>
</dbReference>
<dbReference type="InterPro" id="IPR004839">
    <property type="entry name" value="Aminotransferase_I/II_large"/>
</dbReference>
<dbReference type="Pfam" id="PF00155">
    <property type="entry name" value="Aminotran_1_2"/>
    <property type="match status" value="1"/>
</dbReference>
<evidence type="ECO:0000256" key="4">
    <source>
        <dbReference type="ARBA" id="ARBA00023125"/>
    </source>
</evidence>
<evidence type="ECO:0000256" key="3">
    <source>
        <dbReference type="ARBA" id="ARBA00023015"/>
    </source>
</evidence>
<organism evidence="8 9">
    <name type="scientific">Kocuria rosea</name>
    <name type="common">Deinococcus erythromyxa</name>
    <name type="synonym">Micrococcus rubens</name>
    <dbReference type="NCBI Taxonomy" id="1275"/>
    <lineage>
        <taxon>Bacteria</taxon>
        <taxon>Bacillati</taxon>
        <taxon>Actinomycetota</taxon>
        <taxon>Actinomycetes</taxon>
        <taxon>Micrococcales</taxon>
        <taxon>Micrococcaceae</taxon>
        <taxon>Kocuria</taxon>
    </lineage>
</organism>
<keyword evidence="2" id="KW-0663">Pyridoxal phosphate</keyword>
<dbReference type="EMBL" id="SMZT01000001">
    <property type="protein sequence ID" value="TDL46593.1"/>
    <property type="molecule type" value="Genomic_DNA"/>
</dbReference>
<feature type="region of interest" description="Disordered" evidence="6">
    <location>
        <begin position="1"/>
        <end position="46"/>
    </location>
</feature>
<dbReference type="SUPFAM" id="SSF46785">
    <property type="entry name" value="Winged helix' DNA-binding domain"/>
    <property type="match status" value="1"/>
</dbReference>
<feature type="compositionally biased region" description="Basic and acidic residues" evidence="6">
    <location>
        <begin position="33"/>
        <end position="46"/>
    </location>
</feature>
<name>A0A4V3B3Y0_KOCRO</name>
<keyword evidence="3" id="KW-0805">Transcription regulation</keyword>